<protein>
    <submittedName>
        <fullName evidence="1">Dodecin domain-containing protein</fullName>
    </submittedName>
</protein>
<reference evidence="1" key="1">
    <citation type="journal article" date="2020" name="mSystems">
        <title>Genome- and Community-Level Interaction Insights into Carbon Utilization and Element Cycling Functions of Hydrothermarchaeota in Hydrothermal Sediment.</title>
        <authorList>
            <person name="Zhou Z."/>
            <person name="Liu Y."/>
            <person name="Xu W."/>
            <person name="Pan J."/>
            <person name="Luo Z.H."/>
            <person name="Li M."/>
        </authorList>
    </citation>
    <scope>NUCLEOTIDE SEQUENCE [LARGE SCALE GENOMIC DNA]</scope>
    <source>
        <strain evidence="1">SpSt-349</strain>
    </source>
</reference>
<dbReference type="InterPro" id="IPR025543">
    <property type="entry name" value="Dodecin-like"/>
</dbReference>
<dbReference type="NCBIfam" id="NF043052">
    <property type="entry name" value="DodecBact"/>
    <property type="match status" value="1"/>
</dbReference>
<evidence type="ECO:0000313" key="1">
    <source>
        <dbReference type="EMBL" id="HEN41133.1"/>
    </source>
</evidence>
<dbReference type="InterPro" id="IPR036694">
    <property type="entry name" value="Dodecin-like_sf"/>
</dbReference>
<dbReference type="SUPFAM" id="SSF89807">
    <property type="entry name" value="Dodecin-like"/>
    <property type="match status" value="1"/>
</dbReference>
<proteinExistence type="predicted"/>
<dbReference type="InterPro" id="IPR050049">
    <property type="entry name" value="Dodecin_bact"/>
</dbReference>
<dbReference type="Pfam" id="PF07311">
    <property type="entry name" value="Dodecin"/>
    <property type="match status" value="1"/>
</dbReference>
<name>A0A831U2G8_GEOME</name>
<comment type="caution">
    <text evidence="1">The sequence shown here is derived from an EMBL/GenBank/DDBJ whole genome shotgun (WGS) entry which is preliminary data.</text>
</comment>
<gene>
    <name evidence="1" type="ORF">ENQ87_01970</name>
</gene>
<sequence length="73" mass="8162">MSYGDDRIYKKVEIIGVSKRGLEAAIQAAVAKAHKSLEKLSWFEVQEIRGHVGEDGTVAEYQVVLKVAFQIKE</sequence>
<dbReference type="Gene3D" id="3.30.1660.10">
    <property type="entry name" value="Flavin-binding protein dodecin"/>
    <property type="match status" value="1"/>
</dbReference>
<dbReference type="InterPro" id="IPR009923">
    <property type="entry name" value="Dodecin"/>
</dbReference>
<dbReference type="PANTHER" id="PTHR39324:SF1">
    <property type="entry name" value="CALCIUM DODECIN"/>
    <property type="match status" value="1"/>
</dbReference>
<dbReference type="PANTHER" id="PTHR39324">
    <property type="entry name" value="CALCIUM DODECIN"/>
    <property type="match status" value="1"/>
</dbReference>
<dbReference type="AlphaFoldDB" id="A0A831U2G8"/>
<accession>A0A831U2G8</accession>
<dbReference type="EMBL" id="DSOV01000007">
    <property type="protein sequence ID" value="HEN41133.1"/>
    <property type="molecule type" value="Genomic_DNA"/>
</dbReference>
<organism evidence="1">
    <name type="scientific">Geobacter metallireducens</name>
    <dbReference type="NCBI Taxonomy" id="28232"/>
    <lineage>
        <taxon>Bacteria</taxon>
        <taxon>Pseudomonadati</taxon>
        <taxon>Thermodesulfobacteriota</taxon>
        <taxon>Desulfuromonadia</taxon>
        <taxon>Geobacterales</taxon>
        <taxon>Geobacteraceae</taxon>
        <taxon>Geobacter</taxon>
    </lineage>
</organism>